<gene>
    <name evidence="2" type="ORF">J1605_013444</name>
</gene>
<comment type="subcellular location">
    <subcellularLocation>
        <location evidence="1">Nucleus</location>
    </subcellularLocation>
</comment>
<comment type="caution">
    <text evidence="2">The sequence shown here is derived from an EMBL/GenBank/DDBJ whole genome shotgun (WGS) entry which is preliminary data.</text>
</comment>
<name>A0AB34GHK3_ESCRO</name>
<sequence>MAVFSPGPHVVVPLCVSVSSSLMLDQDPRSRVCISTELVSPRLSWESAGLNVYSRGPAHECCSQPGARRERLDPNPSGVRRHLCRHAACEPPVSGGLSVWPGFSRSVFVPGAAAQSTRFEDGRKEPMALAGGPDSFLHHPYYQPPQEKAAVLAFLVHECSGSALGIGEIDKSLESMSRYRRNKWIVEGRLRRLKTALAKRTGRPEVELRGQRKAWGGGVAFRGSWRRPVAWKRRKRRRLQLPSVAIGVEEMERLISQLLASQS</sequence>
<reference evidence="2 3" key="1">
    <citation type="submission" date="2022-11" db="EMBL/GenBank/DDBJ databases">
        <title>Whole genome sequence of Eschrichtius robustus ER-17-0199.</title>
        <authorList>
            <person name="Bruniche-Olsen A."/>
            <person name="Black A.N."/>
            <person name="Fields C.J."/>
            <person name="Walden K."/>
            <person name="Dewoody J.A."/>
        </authorList>
    </citation>
    <scope>NUCLEOTIDE SEQUENCE [LARGE SCALE GENOMIC DNA]</scope>
    <source>
        <strain evidence="2">ER-17-0199</strain>
        <tissue evidence="2">Blubber</tissue>
    </source>
</reference>
<organism evidence="2 3">
    <name type="scientific">Eschrichtius robustus</name>
    <name type="common">California gray whale</name>
    <name type="synonym">Eschrichtius gibbosus</name>
    <dbReference type="NCBI Taxonomy" id="9764"/>
    <lineage>
        <taxon>Eukaryota</taxon>
        <taxon>Metazoa</taxon>
        <taxon>Chordata</taxon>
        <taxon>Craniata</taxon>
        <taxon>Vertebrata</taxon>
        <taxon>Euteleostomi</taxon>
        <taxon>Mammalia</taxon>
        <taxon>Eutheria</taxon>
        <taxon>Laurasiatheria</taxon>
        <taxon>Artiodactyla</taxon>
        <taxon>Whippomorpha</taxon>
        <taxon>Cetacea</taxon>
        <taxon>Mysticeti</taxon>
        <taxon>Eschrichtiidae</taxon>
        <taxon>Eschrichtius</taxon>
    </lineage>
</organism>
<proteinExistence type="predicted"/>
<dbReference type="PANTHER" id="PTHR45915">
    <property type="entry name" value="TRANSCRIPTION INTERMEDIARY FACTOR"/>
    <property type="match status" value="1"/>
</dbReference>
<evidence type="ECO:0000313" key="2">
    <source>
        <dbReference type="EMBL" id="KAJ8778767.1"/>
    </source>
</evidence>
<dbReference type="EMBL" id="JAIQCJ010002240">
    <property type="protein sequence ID" value="KAJ8778767.1"/>
    <property type="molecule type" value="Genomic_DNA"/>
</dbReference>
<accession>A0AB34GHK3</accession>
<dbReference type="Proteomes" id="UP001159641">
    <property type="component" value="Unassembled WGS sequence"/>
</dbReference>
<dbReference type="GO" id="GO:0005634">
    <property type="term" value="C:nucleus"/>
    <property type="evidence" value="ECO:0007669"/>
    <property type="project" value="UniProtKB-SubCell"/>
</dbReference>
<dbReference type="AlphaFoldDB" id="A0AB34GHK3"/>
<dbReference type="GO" id="GO:0033553">
    <property type="term" value="C:rDNA heterochromatin"/>
    <property type="evidence" value="ECO:0007669"/>
    <property type="project" value="TreeGrafter"/>
</dbReference>
<evidence type="ECO:0000313" key="3">
    <source>
        <dbReference type="Proteomes" id="UP001159641"/>
    </source>
</evidence>
<protein>
    <submittedName>
        <fullName evidence="2">Uncharacterized protein</fullName>
    </submittedName>
</protein>
<dbReference type="PANTHER" id="PTHR45915:SF5">
    <property type="entry name" value="BROMODOMAIN ADJACENT TO ZINC FINGER DOMAIN PROTEIN 2A"/>
    <property type="match status" value="1"/>
</dbReference>
<keyword evidence="3" id="KW-1185">Reference proteome</keyword>
<evidence type="ECO:0000256" key="1">
    <source>
        <dbReference type="ARBA" id="ARBA00004123"/>
    </source>
</evidence>